<dbReference type="PANTHER" id="PTHR45138">
    <property type="entry name" value="REGULATORY COMPONENTS OF SENSORY TRANSDUCTION SYSTEM"/>
    <property type="match status" value="1"/>
</dbReference>
<proteinExistence type="predicted"/>
<evidence type="ECO:0000313" key="3">
    <source>
        <dbReference type="EMBL" id="MEJ2869811.1"/>
    </source>
</evidence>
<feature type="compositionally biased region" description="Pro residues" evidence="1">
    <location>
        <begin position="19"/>
        <end position="29"/>
    </location>
</feature>
<comment type="caution">
    <text evidence="3">The sequence shown here is derived from an EMBL/GenBank/DDBJ whole genome shotgun (WGS) entry which is preliminary data.</text>
</comment>
<dbReference type="SUPFAM" id="SSF55073">
    <property type="entry name" value="Nucleotide cyclase"/>
    <property type="match status" value="1"/>
</dbReference>
<dbReference type="CDD" id="cd01949">
    <property type="entry name" value="GGDEF"/>
    <property type="match status" value="1"/>
</dbReference>
<keyword evidence="3" id="KW-0808">Transferase</keyword>
<dbReference type="EC" id="2.7.7.65" evidence="3"/>
<sequence length="331" mass="35206">MFVRGSTAGRSPGRVSAGPPAPVATPPAPEISGSSRPTSAASTFDTAPIVGIDEALRLDAATDDDGMARAAQARAHEAAAEVLADRGDWRKAYQHLRAAMALVHLGDTPPVRVPEQLRREVDRLRRERAEAREQSRRDSLTATWNRRYLDERLSTLRDEGHDAVCVALADVDHFKQVNDTYGHAVGDTVLRTLVGLMRAGVDDVVPDGFCARYGGEEFALVLPGSSDTDAVAVCEAVRARIEEHDWSALAPELRITVSVGLGCVDCGGTRAEGPGLLDDVDELLYVAKRTGRNAVAYRDSTGEVRLAGPAAGRRGVPGVARAVAGTARSGR</sequence>
<evidence type="ECO:0000256" key="1">
    <source>
        <dbReference type="SAM" id="MobiDB-lite"/>
    </source>
</evidence>
<dbReference type="Gene3D" id="3.30.70.270">
    <property type="match status" value="1"/>
</dbReference>
<evidence type="ECO:0000259" key="2">
    <source>
        <dbReference type="PROSITE" id="PS50887"/>
    </source>
</evidence>
<dbReference type="InterPro" id="IPR050469">
    <property type="entry name" value="Diguanylate_Cyclase"/>
</dbReference>
<keyword evidence="3" id="KW-0548">Nucleotidyltransferase</keyword>
<accession>A0ABU8MSB0</accession>
<dbReference type="PANTHER" id="PTHR45138:SF9">
    <property type="entry name" value="DIGUANYLATE CYCLASE DGCM-RELATED"/>
    <property type="match status" value="1"/>
</dbReference>
<dbReference type="EMBL" id="JBBEGN010000009">
    <property type="protein sequence ID" value="MEJ2869811.1"/>
    <property type="molecule type" value="Genomic_DNA"/>
</dbReference>
<protein>
    <submittedName>
        <fullName evidence="3">GGDEF domain-containing protein</fullName>
        <ecNumber evidence="3">2.7.7.65</ecNumber>
    </submittedName>
</protein>
<feature type="compositionally biased region" description="Polar residues" evidence="1">
    <location>
        <begin position="32"/>
        <end position="45"/>
    </location>
</feature>
<organism evidence="3 4">
    <name type="scientific">Actinomycetospora aurantiaca</name>
    <dbReference type="NCBI Taxonomy" id="3129233"/>
    <lineage>
        <taxon>Bacteria</taxon>
        <taxon>Bacillati</taxon>
        <taxon>Actinomycetota</taxon>
        <taxon>Actinomycetes</taxon>
        <taxon>Pseudonocardiales</taxon>
        <taxon>Pseudonocardiaceae</taxon>
        <taxon>Actinomycetospora</taxon>
    </lineage>
</organism>
<feature type="region of interest" description="Disordered" evidence="1">
    <location>
        <begin position="1"/>
        <end position="46"/>
    </location>
</feature>
<name>A0ABU8MSB0_9PSEU</name>
<feature type="domain" description="GGDEF" evidence="2">
    <location>
        <begin position="162"/>
        <end position="300"/>
    </location>
</feature>
<dbReference type="NCBIfam" id="TIGR00254">
    <property type="entry name" value="GGDEF"/>
    <property type="match status" value="1"/>
</dbReference>
<dbReference type="InterPro" id="IPR043128">
    <property type="entry name" value="Rev_trsase/Diguanyl_cyclase"/>
</dbReference>
<dbReference type="SMART" id="SM00267">
    <property type="entry name" value="GGDEF"/>
    <property type="match status" value="1"/>
</dbReference>
<dbReference type="InterPro" id="IPR029787">
    <property type="entry name" value="Nucleotide_cyclase"/>
</dbReference>
<reference evidence="3 4" key="1">
    <citation type="submission" date="2024-03" db="EMBL/GenBank/DDBJ databases">
        <title>Actinomycetospora sp. OC33-EN08, a novel actinomycete isolated from wild orchid (Aerides multiflora).</title>
        <authorList>
            <person name="Suriyachadkun C."/>
        </authorList>
    </citation>
    <scope>NUCLEOTIDE SEQUENCE [LARGE SCALE GENOMIC DNA]</scope>
    <source>
        <strain evidence="3 4">OC33-EN08</strain>
    </source>
</reference>
<dbReference type="PROSITE" id="PS50887">
    <property type="entry name" value="GGDEF"/>
    <property type="match status" value="1"/>
</dbReference>
<dbReference type="GO" id="GO:0052621">
    <property type="term" value="F:diguanylate cyclase activity"/>
    <property type="evidence" value="ECO:0007669"/>
    <property type="project" value="UniProtKB-EC"/>
</dbReference>
<keyword evidence="4" id="KW-1185">Reference proteome</keyword>
<dbReference type="Proteomes" id="UP001385809">
    <property type="component" value="Unassembled WGS sequence"/>
</dbReference>
<dbReference type="RefSeq" id="WP_337696388.1">
    <property type="nucleotide sequence ID" value="NZ_JBBEGN010000009.1"/>
</dbReference>
<dbReference type="InterPro" id="IPR000160">
    <property type="entry name" value="GGDEF_dom"/>
</dbReference>
<evidence type="ECO:0000313" key="4">
    <source>
        <dbReference type="Proteomes" id="UP001385809"/>
    </source>
</evidence>
<gene>
    <name evidence="3" type="ORF">WCD74_18730</name>
</gene>
<dbReference type="Pfam" id="PF00990">
    <property type="entry name" value="GGDEF"/>
    <property type="match status" value="1"/>
</dbReference>